<evidence type="ECO:0008006" key="3">
    <source>
        <dbReference type="Google" id="ProtNLM"/>
    </source>
</evidence>
<reference evidence="1 2" key="1">
    <citation type="submission" date="2021-01" db="EMBL/GenBank/DDBJ databases">
        <title>Genomic Encyclopedia of Type Strains, Phase IV (KMG-IV): sequencing the most valuable type-strain genomes for metagenomic binning, comparative biology and taxonomic classification.</title>
        <authorList>
            <person name="Goeker M."/>
        </authorList>
    </citation>
    <scope>NUCLEOTIDE SEQUENCE [LARGE SCALE GENOMIC DNA]</scope>
    <source>
        <strain evidence="1 2">DSM 105482</strain>
    </source>
</reference>
<evidence type="ECO:0000313" key="2">
    <source>
        <dbReference type="Proteomes" id="UP000823486"/>
    </source>
</evidence>
<keyword evidence="2" id="KW-1185">Reference proteome</keyword>
<dbReference type="Proteomes" id="UP000823486">
    <property type="component" value="Unassembled WGS sequence"/>
</dbReference>
<organism evidence="1 2">
    <name type="scientific">Peribacillus deserti</name>
    <dbReference type="NCBI Taxonomy" id="673318"/>
    <lineage>
        <taxon>Bacteria</taxon>
        <taxon>Bacillati</taxon>
        <taxon>Bacillota</taxon>
        <taxon>Bacilli</taxon>
        <taxon>Bacillales</taxon>
        <taxon>Bacillaceae</taxon>
        <taxon>Peribacillus</taxon>
    </lineage>
</organism>
<comment type="caution">
    <text evidence="1">The sequence shown here is derived from an EMBL/GenBank/DDBJ whole genome shotgun (WGS) entry which is preliminary data.</text>
</comment>
<dbReference type="EMBL" id="JAFBFI010000002">
    <property type="protein sequence ID" value="MBM7691160.1"/>
    <property type="molecule type" value="Genomic_DNA"/>
</dbReference>
<sequence>MRTESSLGEDSSVIPNFVRGWMQGYQSASGHSISESSLFDAWSWIRMKNDMYGDLSIEEISMIDKLAAMALQPD</sequence>
<evidence type="ECO:0000313" key="1">
    <source>
        <dbReference type="EMBL" id="MBM7691160.1"/>
    </source>
</evidence>
<dbReference type="RefSeq" id="WP_204538209.1">
    <property type="nucleotide sequence ID" value="NZ_JAFBFI010000002.1"/>
</dbReference>
<name>A0ABS2QDC4_9BACI</name>
<gene>
    <name evidence="1" type="ORF">JOC77_000565</name>
</gene>
<proteinExistence type="predicted"/>
<protein>
    <recommendedName>
        <fullName evidence="3">YozE SAM-like domain-containing protein</fullName>
    </recommendedName>
</protein>
<accession>A0ABS2QDC4</accession>